<comment type="caution">
    <text evidence="1">The sequence shown here is derived from an EMBL/GenBank/DDBJ whole genome shotgun (WGS) entry which is preliminary data.</text>
</comment>
<dbReference type="PATRIC" id="fig|1423810.4.peg.1833"/>
<evidence type="ECO:0008006" key="3">
    <source>
        <dbReference type="Google" id="ProtNLM"/>
    </source>
</evidence>
<dbReference type="AlphaFoldDB" id="A0A0R2C9C4"/>
<dbReference type="Proteomes" id="UP000051789">
    <property type="component" value="Unassembled WGS sequence"/>
</dbReference>
<protein>
    <recommendedName>
        <fullName evidence="3">HEPN domain-containing protein</fullName>
    </recommendedName>
</protein>
<keyword evidence="2" id="KW-1185">Reference proteome</keyword>
<name>A0A0R2C9C4_9LACO</name>
<evidence type="ECO:0000313" key="2">
    <source>
        <dbReference type="Proteomes" id="UP000051789"/>
    </source>
</evidence>
<dbReference type="RefSeq" id="WP_054750776.1">
    <property type="nucleotide sequence ID" value="NZ_AYZK01000007.1"/>
</dbReference>
<dbReference type="STRING" id="1423810.FD19_GL001785"/>
<gene>
    <name evidence="1" type="ORF">FD19_GL001785</name>
</gene>
<dbReference type="OrthoDB" id="2918624at2"/>
<evidence type="ECO:0000313" key="1">
    <source>
        <dbReference type="EMBL" id="KRM86596.1"/>
    </source>
</evidence>
<sequence length="67" mass="8046">MDDVEAQAQAERTAWLLERTQQQAQRAQRYPDQLFWRACANFVRQQDHALTMARGEVDGRTWDHEQW</sequence>
<proteinExistence type="predicted"/>
<reference evidence="1 2" key="1">
    <citation type="journal article" date="2015" name="Genome Announc.">
        <title>Expanding the biotechnology potential of lactobacilli through comparative genomics of 213 strains and associated genera.</title>
        <authorList>
            <person name="Sun Z."/>
            <person name="Harris H.M."/>
            <person name="McCann A."/>
            <person name="Guo C."/>
            <person name="Argimon S."/>
            <person name="Zhang W."/>
            <person name="Yang X."/>
            <person name="Jeffery I.B."/>
            <person name="Cooney J.C."/>
            <person name="Kagawa T.F."/>
            <person name="Liu W."/>
            <person name="Song Y."/>
            <person name="Salvetti E."/>
            <person name="Wrobel A."/>
            <person name="Rasinkangas P."/>
            <person name="Parkhill J."/>
            <person name="Rea M.C."/>
            <person name="O'Sullivan O."/>
            <person name="Ritari J."/>
            <person name="Douillard F.P."/>
            <person name="Paul Ross R."/>
            <person name="Yang R."/>
            <person name="Briner A.E."/>
            <person name="Felis G.E."/>
            <person name="de Vos W.M."/>
            <person name="Barrangou R."/>
            <person name="Klaenhammer T.R."/>
            <person name="Caufield P.W."/>
            <person name="Cui Y."/>
            <person name="Zhang H."/>
            <person name="O'Toole P.W."/>
        </authorList>
    </citation>
    <scope>NUCLEOTIDE SEQUENCE [LARGE SCALE GENOMIC DNA]</scope>
    <source>
        <strain evidence="1 2">DSM 22698</strain>
    </source>
</reference>
<organism evidence="1 2">
    <name type="scientific">Lacticaseibacillus thailandensis DSM 22698 = JCM 13996</name>
    <dbReference type="NCBI Taxonomy" id="1423810"/>
    <lineage>
        <taxon>Bacteria</taxon>
        <taxon>Bacillati</taxon>
        <taxon>Bacillota</taxon>
        <taxon>Bacilli</taxon>
        <taxon>Lactobacillales</taxon>
        <taxon>Lactobacillaceae</taxon>
        <taxon>Lacticaseibacillus</taxon>
    </lineage>
</organism>
<accession>A0A0R2C9C4</accession>
<dbReference type="EMBL" id="AYZK01000007">
    <property type="protein sequence ID" value="KRM86596.1"/>
    <property type="molecule type" value="Genomic_DNA"/>
</dbReference>